<keyword evidence="2" id="KW-0812">Transmembrane</keyword>
<feature type="coiled-coil region" evidence="1">
    <location>
        <begin position="84"/>
        <end position="145"/>
    </location>
</feature>
<evidence type="ECO:0000313" key="3">
    <source>
        <dbReference type="EMBL" id="KAF9602189.1"/>
    </source>
</evidence>
<proteinExistence type="predicted"/>
<feature type="transmembrane region" description="Helical" evidence="2">
    <location>
        <begin position="198"/>
        <end position="219"/>
    </location>
</feature>
<sequence>MKTLQNPSLNSKFLLTTQFPLSFSTSVKPFNGYSTIPKSFLLRCSSEESINSNGSLKSVLSGMVDKSVEELLKKEENKGLLNGLEKASLRVEMAKKELAEIKRQEIEAAKLKKYVDYLESRQSEIAECQKEMSDARAMVEEAERSLSLNMDGVGSEDVEIDKDQERWESVKAASVSAMVGTLAGLPISFSQVSSTEQLLLPLAITAISCALFGVTYRYTIRTDLDDVHLKSGAFAAFGVVKGLGALGAGPPLELSSMSLFSHAVDGAIYVSENLLVFVFAAVGLDYCFKLKLLSPFPIKRSVS</sequence>
<keyword evidence="2" id="KW-0472">Membrane</keyword>
<reference evidence="3 4" key="1">
    <citation type="submission" date="2020-10" db="EMBL/GenBank/DDBJ databases">
        <title>The Coptis chinensis genome and diversification of protoberbering-type alkaloids.</title>
        <authorList>
            <person name="Wang B."/>
            <person name="Shu S."/>
            <person name="Song C."/>
            <person name="Liu Y."/>
        </authorList>
    </citation>
    <scope>NUCLEOTIDE SEQUENCE [LARGE SCALE GENOMIC DNA]</scope>
    <source>
        <strain evidence="3">HL-2020</strain>
        <tissue evidence="3">Leaf</tissue>
    </source>
</reference>
<accession>A0A835HMI4</accession>
<protein>
    <recommendedName>
        <fullName evidence="5">Homer protein</fullName>
    </recommendedName>
</protein>
<feature type="transmembrane region" description="Helical" evidence="2">
    <location>
        <begin position="231"/>
        <end position="248"/>
    </location>
</feature>
<keyword evidence="1" id="KW-0175">Coiled coil</keyword>
<evidence type="ECO:0000256" key="1">
    <source>
        <dbReference type="SAM" id="Coils"/>
    </source>
</evidence>
<dbReference type="AlphaFoldDB" id="A0A835HMI4"/>
<gene>
    <name evidence="3" type="ORF">IFM89_025534</name>
</gene>
<dbReference type="Proteomes" id="UP000631114">
    <property type="component" value="Unassembled WGS sequence"/>
</dbReference>
<evidence type="ECO:0000313" key="4">
    <source>
        <dbReference type="Proteomes" id="UP000631114"/>
    </source>
</evidence>
<dbReference type="OrthoDB" id="198474at2759"/>
<organism evidence="3 4">
    <name type="scientific">Coptis chinensis</name>
    <dbReference type="NCBI Taxonomy" id="261450"/>
    <lineage>
        <taxon>Eukaryota</taxon>
        <taxon>Viridiplantae</taxon>
        <taxon>Streptophyta</taxon>
        <taxon>Embryophyta</taxon>
        <taxon>Tracheophyta</taxon>
        <taxon>Spermatophyta</taxon>
        <taxon>Magnoliopsida</taxon>
        <taxon>Ranunculales</taxon>
        <taxon>Ranunculaceae</taxon>
        <taxon>Coptidoideae</taxon>
        <taxon>Coptis</taxon>
    </lineage>
</organism>
<comment type="caution">
    <text evidence="3">The sequence shown here is derived from an EMBL/GenBank/DDBJ whole genome shotgun (WGS) entry which is preliminary data.</text>
</comment>
<dbReference type="EMBL" id="JADFTS010000006">
    <property type="protein sequence ID" value="KAF9602189.1"/>
    <property type="molecule type" value="Genomic_DNA"/>
</dbReference>
<keyword evidence="2" id="KW-1133">Transmembrane helix</keyword>
<feature type="transmembrane region" description="Helical" evidence="2">
    <location>
        <begin position="268"/>
        <end position="288"/>
    </location>
</feature>
<name>A0A835HMI4_9MAGN</name>
<dbReference type="PANTHER" id="PTHR36383:SF1">
    <property type="entry name" value="PROTEIN, PUTATIVE-RELATED"/>
    <property type="match status" value="1"/>
</dbReference>
<keyword evidence="4" id="KW-1185">Reference proteome</keyword>
<dbReference type="PANTHER" id="PTHR36383">
    <property type="entry name" value="OS09G0529350 PROTEIN"/>
    <property type="match status" value="1"/>
</dbReference>
<evidence type="ECO:0000256" key="2">
    <source>
        <dbReference type="SAM" id="Phobius"/>
    </source>
</evidence>
<evidence type="ECO:0008006" key="5">
    <source>
        <dbReference type="Google" id="ProtNLM"/>
    </source>
</evidence>